<keyword evidence="6 8" id="KW-1133">Transmembrane helix</keyword>
<protein>
    <submittedName>
        <fullName evidence="11">Lipoprotein-releasing ABC transporter permease subunit</fullName>
    </submittedName>
</protein>
<organism evidence="11 12">
    <name type="scientific">Alsobacter ponti</name>
    <dbReference type="NCBI Taxonomy" id="2962936"/>
    <lineage>
        <taxon>Bacteria</taxon>
        <taxon>Pseudomonadati</taxon>
        <taxon>Pseudomonadota</taxon>
        <taxon>Alphaproteobacteria</taxon>
        <taxon>Hyphomicrobiales</taxon>
        <taxon>Alsobacteraceae</taxon>
        <taxon>Alsobacter</taxon>
    </lineage>
</organism>
<dbReference type="InterPro" id="IPR011925">
    <property type="entry name" value="LolCE_TM"/>
</dbReference>
<dbReference type="InterPro" id="IPR051447">
    <property type="entry name" value="Lipoprotein-release_system"/>
</dbReference>
<dbReference type="InterPro" id="IPR003838">
    <property type="entry name" value="ABC3_permease_C"/>
</dbReference>
<dbReference type="Pfam" id="PF02687">
    <property type="entry name" value="FtsX"/>
    <property type="match status" value="1"/>
</dbReference>
<dbReference type="EMBL" id="JANCLU010000005">
    <property type="protein sequence ID" value="MCP8938276.1"/>
    <property type="molecule type" value="Genomic_DNA"/>
</dbReference>
<feature type="domain" description="ABC3 transporter permease C-terminal" evidence="9">
    <location>
        <begin position="290"/>
        <end position="423"/>
    </location>
</feature>
<dbReference type="Proteomes" id="UP001205890">
    <property type="component" value="Unassembled WGS sequence"/>
</dbReference>
<sequence>MAASEARGAAPTGARPFSVFEWMVAARYLRARRREGFISVIAGFSFAGIMLGVATLIIVMSVMNGFRSELLNKIVGINGHIFVGAIDKPLTDYAELADSLNAIPGVKLAFPMVEGQALASSQAGAGGVLVRGVREKDIVRIPAIGNTIQPGGTLQGFDVSGGVAIGRRLAEQLFLRPGDTLTLTAPKGAETPFGVTPRIKSYPVVAVFEVGMSEFDAGFVYMPLTDAQAFFNRDGDATAIEIFLSQPERIDEARNAIDNGIERPITLSDWRQRNKTFFGVLEVERNVMFLILMLIVLVAALNIVSGLIMLVKDKSADIAILRTMGATRGSIMRIFLITGAAIGVVGTLAGFGLGLVISLNVENIRVVMSNLTGANLFPAEFYFLSRLPSEVNPREVATIVGMALVLSLIATLYPSWRAARLDPVEALRYE</sequence>
<comment type="subcellular location">
    <subcellularLocation>
        <location evidence="1">Cell membrane</location>
        <topology evidence="1">Multi-pass membrane protein</topology>
    </subcellularLocation>
</comment>
<evidence type="ECO:0000259" key="10">
    <source>
        <dbReference type="Pfam" id="PF12704"/>
    </source>
</evidence>
<dbReference type="PANTHER" id="PTHR30489">
    <property type="entry name" value="LIPOPROTEIN-RELEASING SYSTEM TRANSMEMBRANE PROTEIN LOLE"/>
    <property type="match status" value="1"/>
</dbReference>
<evidence type="ECO:0000259" key="9">
    <source>
        <dbReference type="Pfam" id="PF02687"/>
    </source>
</evidence>
<feature type="domain" description="MacB-like periplasmic core" evidence="10">
    <location>
        <begin position="46"/>
        <end position="258"/>
    </location>
</feature>
<evidence type="ECO:0000256" key="6">
    <source>
        <dbReference type="ARBA" id="ARBA00022989"/>
    </source>
</evidence>
<keyword evidence="3" id="KW-0813">Transport</keyword>
<feature type="transmembrane region" description="Helical" evidence="8">
    <location>
        <begin position="332"/>
        <end position="358"/>
    </location>
</feature>
<feature type="transmembrane region" description="Helical" evidence="8">
    <location>
        <begin position="287"/>
        <end position="311"/>
    </location>
</feature>
<name>A0ABT1LAZ6_9HYPH</name>
<keyword evidence="5 8" id="KW-0812">Transmembrane</keyword>
<evidence type="ECO:0000313" key="12">
    <source>
        <dbReference type="Proteomes" id="UP001205890"/>
    </source>
</evidence>
<dbReference type="RefSeq" id="WP_254740033.1">
    <property type="nucleotide sequence ID" value="NZ_JANCLU010000005.1"/>
</dbReference>
<evidence type="ECO:0000256" key="5">
    <source>
        <dbReference type="ARBA" id="ARBA00022692"/>
    </source>
</evidence>
<evidence type="ECO:0000256" key="1">
    <source>
        <dbReference type="ARBA" id="ARBA00004651"/>
    </source>
</evidence>
<evidence type="ECO:0000256" key="8">
    <source>
        <dbReference type="SAM" id="Phobius"/>
    </source>
</evidence>
<keyword evidence="11" id="KW-0449">Lipoprotein</keyword>
<dbReference type="PANTHER" id="PTHR30489:SF0">
    <property type="entry name" value="LIPOPROTEIN-RELEASING SYSTEM TRANSMEMBRANE PROTEIN LOLE"/>
    <property type="match status" value="1"/>
</dbReference>
<evidence type="ECO:0000256" key="3">
    <source>
        <dbReference type="ARBA" id="ARBA00022448"/>
    </source>
</evidence>
<dbReference type="NCBIfam" id="TIGR02212">
    <property type="entry name" value="lolCE"/>
    <property type="match status" value="1"/>
</dbReference>
<feature type="transmembrane region" description="Helical" evidence="8">
    <location>
        <begin position="396"/>
        <end position="416"/>
    </location>
</feature>
<evidence type="ECO:0000256" key="4">
    <source>
        <dbReference type="ARBA" id="ARBA00022475"/>
    </source>
</evidence>
<dbReference type="Pfam" id="PF12704">
    <property type="entry name" value="MacB_PCD"/>
    <property type="match status" value="1"/>
</dbReference>
<evidence type="ECO:0000256" key="7">
    <source>
        <dbReference type="ARBA" id="ARBA00023136"/>
    </source>
</evidence>
<feature type="transmembrane region" description="Helical" evidence="8">
    <location>
        <begin position="37"/>
        <end position="63"/>
    </location>
</feature>
<gene>
    <name evidence="11" type="ORF">NK718_07090</name>
</gene>
<comment type="similarity">
    <text evidence="2">Belongs to the ABC-4 integral membrane protein family. LolC/E subfamily.</text>
</comment>
<evidence type="ECO:0000256" key="2">
    <source>
        <dbReference type="ARBA" id="ARBA00005236"/>
    </source>
</evidence>
<keyword evidence="12" id="KW-1185">Reference proteome</keyword>
<keyword evidence="4" id="KW-1003">Cell membrane</keyword>
<keyword evidence="7 8" id="KW-0472">Membrane</keyword>
<proteinExistence type="inferred from homology"/>
<accession>A0ABT1LAZ6</accession>
<evidence type="ECO:0000313" key="11">
    <source>
        <dbReference type="EMBL" id="MCP8938276.1"/>
    </source>
</evidence>
<reference evidence="11 12" key="1">
    <citation type="submission" date="2022-07" db="EMBL/GenBank/DDBJ databases">
        <authorList>
            <person name="Li W.-J."/>
            <person name="Deng Q.-Q."/>
        </authorList>
    </citation>
    <scope>NUCLEOTIDE SEQUENCE [LARGE SCALE GENOMIC DNA]</scope>
    <source>
        <strain evidence="11 12">SYSU M60028</strain>
    </source>
</reference>
<dbReference type="InterPro" id="IPR025857">
    <property type="entry name" value="MacB_PCD"/>
</dbReference>
<comment type="caution">
    <text evidence="11">The sequence shown here is derived from an EMBL/GenBank/DDBJ whole genome shotgun (WGS) entry which is preliminary data.</text>
</comment>